<gene>
    <name evidence="2" type="ORF">K8V56_07385</name>
</gene>
<keyword evidence="1" id="KW-0812">Transmembrane</keyword>
<evidence type="ECO:0000313" key="2">
    <source>
        <dbReference type="EMBL" id="HJF31587.1"/>
    </source>
</evidence>
<comment type="caution">
    <text evidence="2">The sequence shown here is derived from an EMBL/GenBank/DDBJ whole genome shotgun (WGS) entry which is preliminary data.</text>
</comment>
<accession>A0A921KCP7</accession>
<reference evidence="2" key="2">
    <citation type="submission" date="2021-09" db="EMBL/GenBank/DDBJ databases">
        <authorList>
            <person name="Gilroy R."/>
        </authorList>
    </citation>
    <scope>NUCLEOTIDE SEQUENCE</scope>
    <source>
        <strain evidence="2">CHK171-7178</strain>
    </source>
</reference>
<dbReference type="Proteomes" id="UP000698173">
    <property type="component" value="Unassembled WGS sequence"/>
</dbReference>
<feature type="transmembrane region" description="Helical" evidence="1">
    <location>
        <begin position="6"/>
        <end position="39"/>
    </location>
</feature>
<dbReference type="AlphaFoldDB" id="A0A921KCP7"/>
<evidence type="ECO:0000256" key="1">
    <source>
        <dbReference type="SAM" id="Phobius"/>
    </source>
</evidence>
<reference evidence="2" key="1">
    <citation type="journal article" date="2021" name="PeerJ">
        <title>Extensive microbial diversity within the chicken gut microbiome revealed by metagenomics and culture.</title>
        <authorList>
            <person name="Gilroy R."/>
            <person name="Ravi A."/>
            <person name="Getino M."/>
            <person name="Pursley I."/>
            <person name="Horton D.L."/>
            <person name="Alikhan N.F."/>
            <person name="Baker D."/>
            <person name="Gharbi K."/>
            <person name="Hall N."/>
            <person name="Watson M."/>
            <person name="Adriaenssens E.M."/>
            <person name="Foster-Nyarko E."/>
            <person name="Jarju S."/>
            <person name="Secka A."/>
            <person name="Antonio M."/>
            <person name="Oren A."/>
            <person name="Chaudhuri R.R."/>
            <person name="La Ragione R."/>
            <person name="Hildebrand F."/>
            <person name="Pallen M.J."/>
        </authorList>
    </citation>
    <scope>NUCLEOTIDE SEQUENCE</scope>
    <source>
        <strain evidence="2">CHK171-7178</strain>
    </source>
</reference>
<protein>
    <submittedName>
        <fullName evidence="2">Uncharacterized protein</fullName>
    </submittedName>
</protein>
<dbReference type="EMBL" id="DYWT01000123">
    <property type="protein sequence ID" value="HJF31587.1"/>
    <property type="molecule type" value="Genomic_DNA"/>
</dbReference>
<sequence length="52" mass="5944">MNNWMYSLYALVLGVVSLFTGEIVTFIMLGFILIALININSTLKKMMKKDDE</sequence>
<keyword evidence="1" id="KW-1133">Transmembrane helix</keyword>
<proteinExistence type="predicted"/>
<evidence type="ECO:0000313" key="3">
    <source>
        <dbReference type="Proteomes" id="UP000698173"/>
    </source>
</evidence>
<organism evidence="2 3">
    <name type="scientific">Sporosarcina psychrophila</name>
    <name type="common">Bacillus psychrophilus</name>
    <dbReference type="NCBI Taxonomy" id="1476"/>
    <lineage>
        <taxon>Bacteria</taxon>
        <taxon>Bacillati</taxon>
        <taxon>Bacillota</taxon>
        <taxon>Bacilli</taxon>
        <taxon>Bacillales</taxon>
        <taxon>Caryophanaceae</taxon>
        <taxon>Sporosarcina</taxon>
    </lineage>
</organism>
<name>A0A921KCP7_SPOPS</name>
<keyword evidence="1" id="KW-0472">Membrane</keyword>